<reference evidence="1 2" key="1">
    <citation type="journal article" date="2022" name="Plant J.">
        <title>Chromosome-level genome of Camellia lanceoleosa provides a valuable resource for understanding genome evolution and self-incompatibility.</title>
        <authorList>
            <person name="Gong W."/>
            <person name="Xiao S."/>
            <person name="Wang L."/>
            <person name="Liao Z."/>
            <person name="Chang Y."/>
            <person name="Mo W."/>
            <person name="Hu G."/>
            <person name="Li W."/>
            <person name="Zhao G."/>
            <person name="Zhu H."/>
            <person name="Hu X."/>
            <person name="Ji K."/>
            <person name="Xiang X."/>
            <person name="Song Q."/>
            <person name="Yuan D."/>
            <person name="Jin S."/>
            <person name="Zhang L."/>
        </authorList>
    </citation>
    <scope>NUCLEOTIDE SEQUENCE [LARGE SCALE GENOMIC DNA]</scope>
    <source>
        <strain evidence="1">SQ_2022a</strain>
    </source>
</reference>
<sequence length="100" mass="10957">MTIMLIRNKCDLAHRRAISKEEGEQFAKENGLLFLEASAKAAQNVEEAFIKTVAKILQKIQEGMFDVSIKWSGIKVRYGRPQGPSGSKDGTVAQRGACCG</sequence>
<keyword evidence="2" id="KW-1185">Reference proteome</keyword>
<evidence type="ECO:0000313" key="2">
    <source>
        <dbReference type="Proteomes" id="UP001060215"/>
    </source>
</evidence>
<dbReference type="EMBL" id="CM045762">
    <property type="protein sequence ID" value="KAI8010044.1"/>
    <property type="molecule type" value="Genomic_DNA"/>
</dbReference>
<organism evidence="1 2">
    <name type="scientific">Camellia lanceoleosa</name>
    <dbReference type="NCBI Taxonomy" id="1840588"/>
    <lineage>
        <taxon>Eukaryota</taxon>
        <taxon>Viridiplantae</taxon>
        <taxon>Streptophyta</taxon>
        <taxon>Embryophyta</taxon>
        <taxon>Tracheophyta</taxon>
        <taxon>Spermatophyta</taxon>
        <taxon>Magnoliopsida</taxon>
        <taxon>eudicotyledons</taxon>
        <taxon>Gunneridae</taxon>
        <taxon>Pentapetalae</taxon>
        <taxon>asterids</taxon>
        <taxon>Ericales</taxon>
        <taxon>Theaceae</taxon>
        <taxon>Camellia</taxon>
    </lineage>
</organism>
<evidence type="ECO:0000313" key="1">
    <source>
        <dbReference type="EMBL" id="KAI8010044.1"/>
    </source>
</evidence>
<comment type="caution">
    <text evidence="1">The sequence shown here is derived from an EMBL/GenBank/DDBJ whole genome shotgun (WGS) entry which is preliminary data.</text>
</comment>
<proteinExistence type="predicted"/>
<gene>
    <name evidence="1" type="ORF">LOK49_LG06G01584</name>
</gene>
<accession>A0ACC0HAH2</accession>
<protein>
    <submittedName>
        <fullName evidence="1">Ras-related protein RABB1b</fullName>
    </submittedName>
</protein>
<dbReference type="Proteomes" id="UP001060215">
    <property type="component" value="Chromosome 5"/>
</dbReference>
<name>A0ACC0HAH2_9ERIC</name>